<feature type="compositionally biased region" description="Low complexity" evidence="1">
    <location>
        <begin position="440"/>
        <end position="512"/>
    </location>
</feature>
<name>A0A138A8C6_9ACTN</name>
<dbReference type="STRING" id="239498.AXK60_11665"/>
<dbReference type="EMBL" id="LSRF01000056">
    <property type="protein sequence ID" value="KXP06715.1"/>
    <property type="molecule type" value="Genomic_DNA"/>
</dbReference>
<dbReference type="Proteomes" id="UP000070409">
    <property type="component" value="Unassembled WGS sequence"/>
</dbReference>
<gene>
    <name evidence="4" type="ORF">AXK60_11665</name>
    <name evidence="3" type="ORF">AXK61_06325</name>
</gene>
<dbReference type="RefSeq" id="WP_068572574.1">
    <property type="nucleotide sequence ID" value="NZ_LSRE01000044.1"/>
</dbReference>
<evidence type="ECO:0000256" key="2">
    <source>
        <dbReference type="SAM" id="SignalP"/>
    </source>
</evidence>
<comment type="caution">
    <text evidence="4">The sequence shown here is derived from an EMBL/GenBank/DDBJ whole genome shotgun (WGS) entry which is preliminary data.</text>
</comment>
<feature type="chain" id="PRO_5038836939" evidence="2">
    <location>
        <begin position="22"/>
        <end position="540"/>
    </location>
</feature>
<evidence type="ECO:0000256" key="1">
    <source>
        <dbReference type="SAM" id="MobiDB-lite"/>
    </source>
</evidence>
<reference evidence="4" key="2">
    <citation type="submission" date="2016-02" db="EMBL/GenBank/DDBJ databases">
        <authorList>
            <person name="Teng J.L."/>
            <person name="Yang Y."/>
            <person name="Huang Y."/>
            <person name="Guo F."/>
            <person name="Wei W."/>
            <person name="Chen J.H."/>
            <person name="Wong S.Y."/>
            <person name="Lau S.K."/>
            <person name="Woo P.C."/>
        </authorList>
    </citation>
    <scope>NUCLEOTIDE SEQUENCE</scope>
    <source>
        <strain evidence="4">JCM 15929</strain>
    </source>
</reference>
<dbReference type="EMBL" id="LSRE01000044">
    <property type="protein sequence ID" value="KXO91179.1"/>
    <property type="molecule type" value="Genomic_DNA"/>
</dbReference>
<dbReference type="Proteomes" id="UP000070258">
    <property type="component" value="Unassembled WGS sequence"/>
</dbReference>
<dbReference type="PROSITE" id="PS51257">
    <property type="entry name" value="PROKAR_LIPOPROTEIN"/>
    <property type="match status" value="1"/>
</dbReference>
<feature type="signal peptide" evidence="2">
    <location>
        <begin position="1"/>
        <end position="21"/>
    </location>
</feature>
<protein>
    <submittedName>
        <fullName evidence="4">Uncharacterized protein</fullName>
    </submittedName>
</protein>
<dbReference type="SUPFAM" id="SSF51120">
    <property type="entry name" value="beta-Roll"/>
    <property type="match status" value="1"/>
</dbReference>
<dbReference type="OrthoDB" id="4772572at2"/>
<organism evidence="4 5">
    <name type="scientific">Tsukamurella pseudospumae</name>
    <dbReference type="NCBI Taxonomy" id="239498"/>
    <lineage>
        <taxon>Bacteria</taxon>
        <taxon>Bacillati</taxon>
        <taxon>Actinomycetota</taxon>
        <taxon>Actinomycetes</taxon>
        <taxon>Mycobacteriales</taxon>
        <taxon>Tsukamurellaceae</taxon>
        <taxon>Tsukamurella</taxon>
    </lineage>
</organism>
<evidence type="ECO:0000313" key="3">
    <source>
        <dbReference type="EMBL" id="KXO91179.1"/>
    </source>
</evidence>
<reference evidence="5" key="1">
    <citation type="submission" date="2016-02" db="EMBL/GenBank/DDBJ databases">
        <authorList>
            <person name="Wen L."/>
            <person name="He K."/>
            <person name="Yang H."/>
        </authorList>
    </citation>
    <scope>NUCLEOTIDE SEQUENCE [LARGE SCALE GENOMIC DNA]</scope>
    <source>
        <strain evidence="5">JCM 15929</strain>
    </source>
</reference>
<keyword evidence="6" id="KW-1185">Reference proteome</keyword>
<evidence type="ECO:0000313" key="4">
    <source>
        <dbReference type="EMBL" id="KXP06715.1"/>
    </source>
</evidence>
<sequence length="540" mass="54189">MNTKKIGAASFAVVAVAGLLAGCGKSTGGDSPVAFQPVTGDQFTANPGAFQTDGVAVPPKGVTMVGNAVAAQAVANSGLPQGTITSTSNNTTVYYPAAPKIPGIRVAPQPAPPAPMVRPANYKPWNYTRDEIAIYQQICETGSWKQTSTTPGGSVSTEVQTQTCYTLYGRQLGVKPWHPGQPRPWEKPSYPKPWFEADFHVDVPVFWVYPKSWTQPKPQPLISVSIGINLGNNPYRHANPKFNDPYYPVWAVTPGRVVEVRDQDRITAPIYTSTTTTSTTTTTTVTAPVAPGVVLQPLPTSAKVEPVLALPGAKVTGNVNLDASVVAPLPVALQGATIQAGTTASLNEAIGTSVQATVAKPSSDNANRVEVQGNAGATVNGGAGNGTVTGGAGANVTGGAGAGNGTVSGGAGGNVTGGAGAGNGTVTGGAGGSVTGGAGATTTTTKPAERPAAPTQAQTTTQAPETTVTKPQAPETTQAQETTQAPAATTTTTAPAVTPQAATRTQATQKPAVSAGVTAGADATVCTPAQVKAGTCSTGS</sequence>
<evidence type="ECO:0000313" key="5">
    <source>
        <dbReference type="Proteomes" id="UP000070258"/>
    </source>
</evidence>
<dbReference type="InterPro" id="IPR011049">
    <property type="entry name" value="Serralysin-like_metalloprot_C"/>
</dbReference>
<accession>A0A138A8C6</accession>
<evidence type="ECO:0000313" key="6">
    <source>
        <dbReference type="Proteomes" id="UP000070409"/>
    </source>
</evidence>
<reference evidence="3 6" key="3">
    <citation type="submission" date="2016-02" db="EMBL/GenBank/DDBJ databases">
        <authorList>
            <person name="Teng J.L."/>
            <person name="Tang Y."/>
            <person name="Huang Y."/>
            <person name="Guo F."/>
            <person name="Wei W."/>
            <person name="Chen J.H."/>
            <person name="Wong S.Y."/>
            <person name="Lau S.K."/>
            <person name="Woo P.C."/>
        </authorList>
    </citation>
    <scope>NUCLEOTIDE SEQUENCE [LARGE SCALE GENOMIC DNA]</scope>
    <source>
        <strain evidence="3 6">JCM 13375</strain>
    </source>
</reference>
<dbReference type="AlphaFoldDB" id="A0A138A8C6"/>
<feature type="region of interest" description="Disordered" evidence="1">
    <location>
        <begin position="431"/>
        <end position="522"/>
    </location>
</feature>
<keyword evidence="2" id="KW-0732">Signal</keyword>
<proteinExistence type="predicted"/>